<dbReference type="RefSeq" id="WP_078712900.1">
    <property type="nucleotide sequence ID" value="NZ_FUYG01000001.1"/>
</dbReference>
<dbReference type="Gene3D" id="3.30.540.10">
    <property type="entry name" value="Fructose-1,6-Bisphosphatase, subunit A, domain 1"/>
    <property type="match status" value="1"/>
</dbReference>
<organism evidence="3 4">
    <name type="scientific">Agreia bicolorata</name>
    <dbReference type="NCBI Taxonomy" id="110935"/>
    <lineage>
        <taxon>Bacteria</taxon>
        <taxon>Bacillati</taxon>
        <taxon>Actinomycetota</taxon>
        <taxon>Actinomycetes</taxon>
        <taxon>Micrococcales</taxon>
        <taxon>Microbacteriaceae</taxon>
        <taxon>Agreia</taxon>
    </lineage>
</organism>
<dbReference type="Pfam" id="PF03009">
    <property type="entry name" value="GDPD"/>
    <property type="match status" value="1"/>
</dbReference>
<dbReference type="CDD" id="cd08556">
    <property type="entry name" value="GDPD"/>
    <property type="match status" value="1"/>
</dbReference>
<accession>A0A1T4WPC6</accession>
<keyword evidence="1" id="KW-0460">Magnesium</keyword>
<proteinExistence type="predicted"/>
<dbReference type="GO" id="GO:0046872">
    <property type="term" value="F:metal ion binding"/>
    <property type="evidence" value="ECO:0007669"/>
    <property type="project" value="UniProtKB-KW"/>
</dbReference>
<feature type="domain" description="GP-PDE" evidence="2">
    <location>
        <begin position="2"/>
        <end position="224"/>
    </location>
</feature>
<dbReference type="Gene3D" id="3.20.20.190">
    <property type="entry name" value="Phosphatidylinositol (PI) phosphodiesterase"/>
    <property type="match status" value="1"/>
</dbReference>
<evidence type="ECO:0000313" key="3">
    <source>
        <dbReference type="EMBL" id="SKA79203.1"/>
    </source>
</evidence>
<dbReference type="InterPro" id="IPR017946">
    <property type="entry name" value="PLC-like_Pdiesterase_TIM-brl"/>
</dbReference>
<keyword evidence="1" id="KW-0479">Metal-binding</keyword>
<dbReference type="EMBL" id="FUYG01000001">
    <property type="protein sequence ID" value="SKA79203.1"/>
    <property type="molecule type" value="Genomic_DNA"/>
</dbReference>
<dbReference type="GO" id="GO:0006629">
    <property type="term" value="P:lipid metabolic process"/>
    <property type="evidence" value="ECO:0007669"/>
    <property type="project" value="InterPro"/>
</dbReference>
<comment type="cofactor">
    <cofactor evidence="1">
        <name>Mg(2+)</name>
        <dbReference type="ChEBI" id="CHEBI:18420"/>
    </cofactor>
</comment>
<reference evidence="4" key="1">
    <citation type="submission" date="2017-02" db="EMBL/GenBank/DDBJ databases">
        <authorList>
            <person name="Varghese N."/>
            <person name="Submissions S."/>
        </authorList>
    </citation>
    <scope>NUCLEOTIDE SEQUENCE [LARGE SCALE GENOMIC DNA]</scope>
    <source>
        <strain evidence="4">VKM Ac-2052</strain>
    </source>
</reference>
<dbReference type="AlphaFoldDB" id="A0A1T4WPC6"/>
<evidence type="ECO:0000256" key="1">
    <source>
        <dbReference type="PIRSR" id="PIRSR600760-2"/>
    </source>
</evidence>
<dbReference type="CDD" id="cd01637">
    <property type="entry name" value="IMPase_like"/>
    <property type="match status" value="1"/>
</dbReference>
<sequence length="507" mass="53751">MTAIVAHRGDSSVHRENTLEAIRSAIAAGADTIEIDVRLTLDGEVVLLHDSTLNRLWGIDANIADLTLAEVEKLGGGELRIPLLRDALHLMHGETPLLLIDMDSSEPAAAAHRVVATSGSTARVAWCGHIDAMKMIRRRDAAAEIWMPWGEASAPTALDLAELRPAFVNLPHVYVGRALVAAIHSLGVRVSCWTVDDTEQMAWLLSIGVDSITSNQLALLLCLRDNDAAATVQMLPRARLIARELASWAVDYVRKHHVTTVATKANPADHVTEIDLAIERVVRAVIGAQFADHCFVGEEFGGEAQADKPCWYLDPVDGTANLANGMPWTSFSLALVMDGAPVVGVVADPWRGVVVEAEAGGGAWAGGIRLCLNEPDAEALSAPTIGPAPDPLRGAMVSTELAAHAAWPGMLPMLEALSQRYCTMRIMGSGTLTVAGIALGHGIGAVIGRFGPVDHLAAVLIVREAGGVVLDENGDDTLFPASGGVLAAANRQTAEQLHTLWREAITQ</sequence>
<dbReference type="PROSITE" id="PS51704">
    <property type="entry name" value="GP_PDE"/>
    <property type="match status" value="1"/>
</dbReference>
<feature type="binding site" evidence="1">
    <location>
        <position position="454"/>
    </location>
    <ligand>
        <name>Mg(2+)</name>
        <dbReference type="ChEBI" id="CHEBI:18420"/>
        <label>1</label>
        <note>catalytic</note>
    </ligand>
</feature>
<dbReference type="InterPro" id="IPR030395">
    <property type="entry name" value="GP_PDE_dom"/>
</dbReference>
<protein>
    <submittedName>
        <fullName evidence="3">Myo-inositol-1(Or 4)-monophosphatase/deoxyribonuclease-2</fullName>
    </submittedName>
</protein>
<name>A0A1T4WPC6_9MICO</name>
<dbReference type="InterPro" id="IPR000760">
    <property type="entry name" value="Inositol_monophosphatase-like"/>
</dbReference>
<feature type="binding site" evidence="1">
    <location>
        <position position="298"/>
    </location>
    <ligand>
        <name>Mg(2+)</name>
        <dbReference type="ChEBI" id="CHEBI:18420"/>
        <label>1</label>
        <note>catalytic</note>
    </ligand>
</feature>
<dbReference type="PRINTS" id="PR00377">
    <property type="entry name" value="IMPHPHTASES"/>
</dbReference>
<dbReference type="Pfam" id="PF00459">
    <property type="entry name" value="Inositol_P"/>
    <property type="match status" value="1"/>
</dbReference>
<dbReference type="Gene3D" id="3.40.190.80">
    <property type="match status" value="1"/>
</dbReference>
<gene>
    <name evidence="3" type="ORF">SAMN06295879_0008</name>
</gene>
<dbReference type="Proteomes" id="UP000189735">
    <property type="component" value="Unassembled WGS sequence"/>
</dbReference>
<feature type="binding site" evidence="1">
    <location>
        <position position="314"/>
    </location>
    <ligand>
        <name>Mg(2+)</name>
        <dbReference type="ChEBI" id="CHEBI:18420"/>
        <label>1</label>
        <note>catalytic</note>
    </ligand>
</feature>
<dbReference type="SUPFAM" id="SSF56655">
    <property type="entry name" value="Carbohydrate phosphatase"/>
    <property type="match status" value="1"/>
</dbReference>
<dbReference type="PANTHER" id="PTHR46211">
    <property type="entry name" value="GLYCEROPHOSPHORYL DIESTER PHOSPHODIESTERASE"/>
    <property type="match status" value="1"/>
</dbReference>
<evidence type="ECO:0000259" key="2">
    <source>
        <dbReference type="PROSITE" id="PS51704"/>
    </source>
</evidence>
<dbReference type="GO" id="GO:0008081">
    <property type="term" value="F:phosphoric diester hydrolase activity"/>
    <property type="evidence" value="ECO:0007669"/>
    <property type="project" value="InterPro"/>
</dbReference>
<dbReference type="PANTHER" id="PTHR46211:SF1">
    <property type="entry name" value="GLYCEROPHOSPHODIESTER PHOSPHODIESTERASE, CYTOPLASMIC"/>
    <property type="match status" value="1"/>
</dbReference>
<dbReference type="SUPFAM" id="SSF51695">
    <property type="entry name" value="PLC-like phosphodiesterases"/>
    <property type="match status" value="1"/>
</dbReference>
<evidence type="ECO:0000313" key="4">
    <source>
        <dbReference type="Proteomes" id="UP000189735"/>
    </source>
</evidence>
<feature type="binding site" evidence="1">
    <location>
        <position position="317"/>
    </location>
    <ligand>
        <name>Mg(2+)</name>
        <dbReference type="ChEBI" id="CHEBI:18420"/>
        <label>1</label>
        <note>catalytic</note>
    </ligand>
</feature>